<organism evidence="1 3">
    <name type="scientific">Roseburia inulinivorans</name>
    <dbReference type="NCBI Taxonomy" id="360807"/>
    <lineage>
        <taxon>Bacteria</taxon>
        <taxon>Bacillati</taxon>
        <taxon>Bacillota</taxon>
        <taxon>Clostridia</taxon>
        <taxon>Lachnospirales</taxon>
        <taxon>Lachnospiraceae</taxon>
        <taxon>Roseburia</taxon>
    </lineage>
</organism>
<evidence type="ECO:0000313" key="3">
    <source>
        <dbReference type="Proteomes" id="UP000095453"/>
    </source>
</evidence>
<dbReference type="InterPro" id="IPR024078">
    <property type="entry name" value="LmbE-like_dom_sf"/>
</dbReference>
<dbReference type="GO" id="GO:0016811">
    <property type="term" value="F:hydrolase activity, acting on carbon-nitrogen (but not peptide) bonds, in linear amides"/>
    <property type="evidence" value="ECO:0007669"/>
    <property type="project" value="TreeGrafter"/>
</dbReference>
<dbReference type="PANTHER" id="PTHR12993:SF11">
    <property type="entry name" value="N-ACETYLGLUCOSAMINYL-PHOSPHATIDYLINOSITOL DE-N-ACETYLASE"/>
    <property type="match status" value="1"/>
</dbReference>
<dbReference type="Proteomes" id="UP000095453">
    <property type="component" value="Unassembled WGS sequence"/>
</dbReference>
<dbReference type="AlphaFoldDB" id="A0A173SBJ4"/>
<dbReference type="Gene3D" id="3.40.50.10320">
    <property type="entry name" value="LmbE-like"/>
    <property type="match status" value="1"/>
</dbReference>
<protein>
    <submittedName>
        <fullName evidence="2">PIG-L family deacetylase</fullName>
    </submittedName>
</protein>
<gene>
    <name evidence="2" type="ORF">DWY96_07970</name>
    <name evidence="1" type="ORF">ERS852444_00892</name>
</gene>
<dbReference type="SUPFAM" id="SSF102588">
    <property type="entry name" value="LmbE-like"/>
    <property type="match status" value="1"/>
</dbReference>
<proteinExistence type="predicted"/>
<sequence>MRILVISPHADDETLGAGGTLLKYKNQGHNIFWLNVTDMKEEYGYTKERVAERTFEIKSVEKMYGFDKMFNLQLQPAKLDVYEKSYLVQKIASVIEEVKPDTLILPYLYDVHSDHKVVFEASYSSTKAFRFPYVKRILCMEVLSETDYAIPEHLITPNYYIDITPYMQQKIDIMKMYKSEIGEAPFPRSEQNIRGLAQYRGGSANVRYAEAFQIIKMID</sequence>
<accession>A0A173SBJ4</accession>
<dbReference type="Proteomes" id="UP000283738">
    <property type="component" value="Unassembled WGS sequence"/>
</dbReference>
<reference evidence="1 3" key="1">
    <citation type="submission" date="2015-09" db="EMBL/GenBank/DDBJ databases">
        <authorList>
            <consortium name="Pathogen Informatics"/>
        </authorList>
    </citation>
    <scope>NUCLEOTIDE SEQUENCE [LARGE SCALE GENOMIC DNA]</scope>
    <source>
        <strain evidence="1 3">2789STDY5608887</strain>
    </source>
</reference>
<evidence type="ECO:0000313" key="4">
    <source>
        <dbReference type="Proteomes" id="UP000283738"/>
    </source>
</evidence>
<evidence type="ECO:0000313" key="1">
    <source>
        <dbReference type="EMBL" id="CUM87914.1"/>
    </source>
</evidence>
<dbReference type="EMBL" id="QRTF01000014">
    <property type="protein sequence ID" value="RGQ49881.1"/>
    <property type="molecule type" value="Genomic_DNA"/>
</dbReference>
<name>A0A173SBJ4_9FIRM</name>
<reference evidence="2 4" key="2">
    <citation type="submission" date="2018-08" db="EMBL/GenBank/DDBJ databases">
        <title>A genome reference for cultivated species of the human gut microbiota.</title>
        <authorList>
            <person name="Zou Y."/>
            <person name="Xue W."/>
            <person name="Luo G."/>
        </authorList>
    </citation>
    <scope>NUCLEOTIDE SEQUENCE [LARGE SCALE GENOMIC DNA]</scope>
    <source>
        <strain evidence="2 4">AF28-15</strain>
    </source>
</reference>
<dbReference type="Pfam" id="PF02585">
    <property type="entry name" value="PIG-L"/>
    <property type="match status" value="1"/>
</dbReference>
<dbReference type="PANTHER" id="PTHR12993">
    <property type="entry name" value="N-ACETYLGLUCOSAMINYL-PHOSPHATIDYLINOSITOL DE-N-ACETYLASE-RELATED"/>
    <property type="match status" value="1"/>
</dbReference>
<dbReference type="EMBL" id="CYXX01000005">
    <property type="protein sequence ID" value="CUM87914.1"/>
    <property type="molecule type" value="Genomic_DNA"/>
</dbReference>
<dbReference type="InterPro" id="IPR003737">
    <property type="entry name" value="GlcNAc_PI_deacetylase-related"/>
</dbReference>
<dbReference type="RefSeq" id="WP_055168184.1">
    <property type="nucleotide sequence ID" value="NZ_CYXX01000005.1"/>
</dbReference>
<evidence type="ECO:0000313" key="2">
    <source>
        <dbReference type="EMBL" id="RGQ49881.1"/>
    </source>
</evidence>